<dbReference type="GO" id="GO:0005856">
    <property type="term" value="C:cytoskeleton"/>
    <property type="evidence" value="ECO:0007669"/>
    <property type="project" value="TreeGrafter"/>
</dbReference>
<gene>
    <name evidence="3" type="ORF">FKW44_015803</name>
</gene>
<feature type="compositionally biased region" description="Basic and acidic residues" evidence="1">
    <location>
        <begin position="427"/>
        <end position="446"/>
    </location>
</feature>
<accession>A0A7T8H1K6</accession>
<protein>
    <recommendedName>
        <fullName evidence="2">FHOD1/3-like FH3 domain-containing protein</fullName>
    </recommendedName>
</protein>
<reference evidence="4" key="1">
    <citation type="submission" date="2021-01" db="EMBL/GenBank/DDBJ databases">
        <title>Caligus Genome Assembly.</title>
        <authorList>
            <person name="Gallardo-Escarate C."/>
        </authorList>
    </citation>
    <scope>NUCLEOTIDE SEQUENCE [LARGE SCALE GENOMIC DNA]</scope>
</reference>
<feature type="compositionally biased region" description="Basic and acidic residues" evidence="1">
    <location>
        <begin position="1"/>
        <end position="25"/>
    </location>
</feature>
<feature type="domain" description="FHOD1/3-like FH3" evidence="2">
    <location>
        <begin position="203"/>
        <end position="296"/>
    </location>
</feature>
<evidence type="ECO:0000259" key="2">
    <source>
        <dbReference type="Pfam" id="PF24959"/>
    </source>
</evidence>
<dbReference type="Gene3D" id="1.25.10.10">
    <property type="entry name" value="Leucine-rich Repeat Variant"/>
    <property type="match status" value="1"/>
</dbReference>
<evidence type="ECO:0000313" key="4">
    <source>
        <dbReference type="Proteomes" id="UP000595437"/>
    </source>
</evidence>
<sequence>MDVKPQGEVKKEEESIEKTEEKEVVNEEEAEEVEEEDGDYEEEGEWEYYTEGDEGNEEDNEVKDKAPTPELTDMENEDRLNWILQGLCQLIPALPAKRGEAEMYSGSESSSEEDDDFIEEEGRSYDKGYSEWLQESAELHTDIQLQENGGGESSGSESEATSAHKAAKLVQKIKGADEVELKGLLFGLKSLFQSDKDLVEFESLVCKTGIKLLLVFVEYLETNCNILIQAVSEADKAKGITPWATLIKIINSENISDGGDLFKYAITLINKTLYGIATQSVFYDQIDFMEVAGIETGFEYMSNKLGSRDSSIMEQIQLFNVAIKQEDEEPVTEDEISFIGEEASELGLRSVLRIKSEPRKSLRYKSRKIAEDPLDSTGDMENVSFKDAESILKKHGLPTTRSAEALNFLELDSFLDKTRSIFTSKISKGEAEDTTKGSKDTDQLKEEDIDDDEAE</sequence>
<organism evidence="3 4">
    <name type="scientific">Caligus rogercresseyi</name>
    <name type="common">Sea louse</name>
    <dbReference type="NCBI Taxonomy" id="217165"/>
    <lineage>
        <taxon>Eukaryota</taxon>
        <taxon>Metazoa</taxon>
        <taxon>Ecdysozoa</taxon>
        <taxon>Arthropoda</taxon>
        <taxon>Crustacea</taxon>
        <taxon>Multicrustacea</taxon>
        <taxon>Hexanauplia</taxon>
        <taxon>Copepoda</taxon>
        <taxon>Siphonostomatoida</taxon>
        <taxon>Caligidae</taxon>
        <taxon>Caligus</taxon>
    </lineage>
</organism>
<dbReference type="AlphaFoldDB" id="A0A7T8H1K6"/>
<proteinExistence type="predicted"/>
<evidence type="ECO:0000256" key="1">
    <source>
        <dbReference type="SAM" id="MobiDB-lite"/>
    </source>
</evidence>
<dbReference type="PANTHER" id="PTHR45920:SF4">
    <property type="entry name" value="FORMIN HOMOLOGY 2 DOMAIN CONTAINING, ISOFORM I"/>
    <property type="match status" value="1"/>
</dbReference>
<feature type="compositionally biased region" description="Acidic residues" evidence="1">
    <location>
        <begin position="26"/>
        <end position="61"/>
    </location>
</feature>
<dbReference type="Proteomes" id="UP000595437">
    <property type="component" value="Chromosome 10"/>
</dbReference>
<dbReference type="InterPro" id="IPR011989">
    <property type="entry name" value="ARM-like"/>
</dbReference>
<dbReference type="GO" id="GO:0005737">
    <property type="term" value="C:cytoplasm"/>
    <property type="evidence" value="ECO:0007669"/>
    <property type="project" value="TreeGrafter"/>
</dbReference>
<dbReference type="OrthoDB" id="9806920at2759"/>
<dbReference type="PANTHER" id="PTHR45920">
    <property type="entry name" value="FORMIN HOMOLOGY 2 DOMAIN CONTAINING, ISOFORM I"/>
    <property type="match status" value="1"/>
</dbReference>
<feature type="non-terminal residue" evidence="3">
    <location>
        <position position="1"/>
    </location>
</feature>
<evidence type="ECO:0000313" key="3">
    <source>
        <dbReference type="EMBL" id="QQP41436.1"/>
    </source>
</evidence>
<keyword evidence="4" id="KW-1185">Reference proteome</keyword>
<dbReference type="GO" id="GO:0051015">
    <property type="term" value="F:actin filament binding"/>
    <property type="evidence" value="ECO:0007669"/>
    <property type="project" value="TreeGrafter"/>
</dbReference>
<dbReference type="GO" id="GO:0030866">
    <property type="term" value="P:cortical actin cytoskeleton organization"/>
    <property type="evidence" value="ECO:0007669"/>
    <property type="project" value="TreeGrafter"/>
</dbReference>
<name>A0A7T8H1K6_CALRO</name>
<feature type="region of interest" description="Disordered" evidence="1">
    <location>
        <begin position="426"/>
        <end position="455"/>
    </location>
</feature>
<dbReference type="EMBL" id="CP045899">
    <property type="protein sequence ID" value="QQP41436.1"/>
    <property type="molecule type" value="Genomic_DNA"/>
</dbReference>
<dbReference type="Pfam" id="PF24959">
    <property type="entry name" value="FH3_FHOD1-3"/>
    <property type="match status" value="1"/>
</dbReference>
<dbReference type="InterPro" id="IPR056771">
    <property type="entry name" value="FH3_FHOD1-3-like"/>
</dbReference>
<feature type="region of interest" description="Disordered" evidence="1">
    <location>
        <begin position="1"/>
        <end position="77"/>
    </location>
</feature>